<accession>A0AAE0GAB4</accession>
<comment type="caution">
    <text evidence="2">The sequence shown here is derived from an EMBL/GenBank/DDBJ whole genome shotgun (WGS) entry which is preliminary data.</text>
</comment>
<proteinExistence type="predicted"/>
<feature type="compositionally biased region" description="Low complexity" evidence="1">
    <location>
        <begin position="472"/>
        <end position="484"/>
    </location>
</feature>
<organism evidence="2 3">
    <name type="scientific">Cymbomonas tetramitiformis</name>
    <dbReference type="NCBI Taxonomy" id="36881"/>
    <lineage>
        <taxon>Eukaryota</taxon>
        <taxon>Viridiplantae</taxon>
        <taxon>Chlorophyta</taxon>
        <taxon>Pyramimonadophyceae</taxon>
        <taxon>Pyramimonadales</taxon>
        <taxon>Pyramimonadaceae</taxon>
        <taxon>Cymbomonas</taxon>
    </lineage>
</organism>
<evidence type="ECO:0000256" key="1">
    <source>
        <dbReference type="SAM" id="MobiDB-lite"/>
    </source>
</evidence>
<gene>
    <name evidence="2" type="ORF">CYMTET_17565</name>
</gene>
<dbReference type="AlphaFoldDB" id="A0AAE0GAB4"/>
<feature type="region of interest" description="Disordered" evidence="1">
    <location>
        <begin position="463"/>
        <end position="494"/>
    </location>
</feature>
<keyword evidence="3" id="KW-1185">Reference proteome</keyword>
<name>A0AAE0GAB4_9CHLO</name>
<sequence length="494" mass="54611">MYISPQLGIIPLSRDILSNHLRDQLAVTATYRRRELQGVIAKYSTSKDVTYYSASACGGKGIATQTVDTGELANAMRVASEKLEYQADMLRITAARPGFDPDYIFYDKAPERQEEVMQLSGASKVGPDLFHDSKLIISKMNNSNKRFKWASTRVRFAFQHRSRCEELKFTADEIASFKELKYDPINGRLLKAGLYWETFDESIIPSLWNSGITLSASLESTRDEIIQLERAEGAGPGTRRGSLFSPGALFSINKTIRRASMYDELVESSYPQHLRLPAQFAFGILPKWRVNGRGSLSNERVHAVWKTLVTRNMSTMMGVLLLLEGSCMYNANIRETLQTSYGALTYDWWQSARCNELALELHGEQRYQLSLPPADNGESFVVPGLLDFIRPSVKKANEKMAERAAACIASASMSAQRQKRLKGNAECMRQLRAARAAASAGVTDRKMTDARSRDVGTTLSIQLVPSAPTPAGPASAAAAGESSPFPAPDIPTLP</sequence>
<evidence type="ECO:0000313" key="3">
    <source>
        <dbReference type="Proteomes" id="UP001190700"/>
    </source>
</evidence>
<evidence type="ECO:0000313" key="2">
    <source>
        <dbReference type="EMBL" id="KAK3274245.1"/>
    </source>
</evidence>
<dbReference type="Proteomes" id="UP001190700">
    <property type="component" value="Unassembled WGS sequence"/>
</dbReference>
<protein>
    <submittedName>
        <fullName evidence="2">Uncharacterized protein</fullName>
    </submittedName>
</protein>
<reference evidence="2 3" key="1">
    <citation type="journal article" date="2015" name="Genome Biol. Evol.">
        <title>Comparative Genomics of a Bacterivorous Green Alga Reveals Evolutionary Causalities and Consequences of Phago-Mixotrophic Mode of Nutrition.</title>
        <authorList>
            <person name="Burns J.A."/>
            <person name="Paasch A."/>
            <person name="Narechania A."/>
            <person name="Kim E."/>
        </authorList>
    </citation>
    <scope>NUCLEOTIDE SEQUENCE [LARGE SCALE GENOMIC DNA]</scope>
    <source>
        <strain evidence="2 3">PLY_AMNH</strain>
    </source>
</reference>
<feature type="compositionally biased region" description="Pro residues" evidence="1">
    <location>
        <begin position="485"/>
        <end position="494"/>
    </location>
</feature>
<dbReference type="EMBL" id="LGRX02007837">
    <property type="protein sequence ID" value="KAK3274245.1"/>
    <property type="molecule type" value="Genomic_DNA"/>
</dbReference>